<dbReference type="NCBIfam" id="TIGR00685">
    <property type="entry name" value="T6PP"/>
    <property type="match status" value="1"/>
</dbReference>
<comment type="caution">
    <text evidence="5">The sequence shown here is derived from an EMBL/GenBank/DDBJ whole genome shotgun (WGS) entry which is preliminary data.</text>
</comment>
<comment type="similarity">
    <text evidence="2 4">Belongs to the trehalose phosphatase family.</text>
</comment>
<keyword evidence="3 4" id="KW-0378">Hydrolase</keyword>
<dbReference type="PANTHER" id="PTHR43768:SF3">
    <property type="entry name" value="TREHALOSE 6-PHOSPHATE PHOSPHATASE"/>
    <property type="match status" value="1"/>
</dbReference>
<dbReference type="AlphaFoldDB" id="A0A7V2WT26"/>
<reference evidence="5" key="1">
    <citation type="journal article" date="2020" name="mSystems">
        <title>Genome- and Community-Level Interaction Insights into Carbon Utilization and Element Cycling Functions of Hydrothermarchaeota in Hydrothermal Sediment.</title>
        <authorList>
            <person name="Zhou Z."/>
            <person name="Liu Y."/>
            <person name="Xu W."/>
            <person name="Pan J."/>
            <person name="Luo Z.H."/>
            <person name="Li M."/>
        </authorList>
    </citation>
    <scope>NUCLEOTIDE SEQUENCE [LARGE SCALE GENOMIC DNA]</scope>
    <source>
        <strain evidence="5">HyVt-503</strain>
    </source>
</reference>
<dbReference type="SUPFAM" id="SSF56784">
    <property type="entry name" value="HAD-like"/>
    <property type="match status" value="1"/>
</dbReference>
<comment type="catalytic activity">
    <reaction evidence="4">
        <text>alpha,alpha-trehalose 6-phosphate + H2O = alpha,alpha-trehalose + phosphate</text>
        <dbReference type="Rhea" id="RHEA:23420"/>
        <dbReference type="ChEBI" id="CHEBI:15377"/>
        <dbReference type="ChEBI" id="CHEBI:16551"/>
        <dbReference type="ChEBI" id="CHEBI:43474"/>
        <dbReference type="ChEBI" id="CHEBI:58429"/>
        <dbReference type="EC" id="3.1.3.12"/>
    </reaction>
</comment>
<keyword evidence="4" id="KW-0460">Magnesium</keyword>
<evidence type="ECO:0000256" key="3">
    <source>
        <dbReference type="ARBA" id="ARBA00022801"/>
    </source>
</evidence>
<dbReference type="UniPathway" id="UPA00299"/>
<dbReference type="InterPro" id="IPR006379">
    <property type="entry name" value="HAD-SF_hydro_IIB"/>
</dbReference>
<evidence type="ECO:0000256" key="1">
    <source>
        <dbReference type="ARBA" id="ARBA00005199"/>
    </source>
</evidence>
<keyword evidence="4" id="KW-0479">Metal-binding</keyword>
<dbReference type="EMBL" id="DRND01000402">
    <property type="protein sequence ID" value="HFC47234.1"/>
    <property type="molecule type" value="Genomic_DNA"/>
</dbReference>
<dbReference type="InterPro" id="IPR023214">
    <property type="entry name" value="HAD_sf"/>
</dbReference>
<feature type="non-terminal residue" evidence="5">
    <location>
        <position position="234"/>
    </location>
</feature>
<dbReference type="GO" id="GO:0005992">
    <property type="term" value="P:trehalose biosynthetic process"/>
    <property type="evidence" value="ECO:0007669"/>
    <property type="project" value="UniProtKB-UniPathway"/>
</dbReference>
<dbReference type="PANTHER" id="PTHR43768">
    <property type="entry name" value="TREHALOSE 6-PHOSPHATE PHOSPHATASE"/>
    <property type="match status" value="1"/>
</dbReference>
<dbReference type="GO" id="GO:0046872">
    <property type="term" value="F:metal ion binding"/>
    <property type="evidence" value="ECO:0007669"/>
    <property type="project" value="UniProtKB-KW"/>
</dbReference>
<organism evidence="5">
    <name type="scientific">Dissulfuribacter thermophilus</name>
    <dbReference type="NCBI Taxonomy" id="1156395"/>
    <lineage>
        <taxon>Bacteria</taxon>
        <taxon>Pseudomonadati</taxon>
        <taxon>Thermodesulfobacteriota</taxon>
        <taxon>Dissulfuribacteria</taxon>
        <taxon>Dissulfuribacterales</taxon>
        <taxon>Dissulfuribacteraceae</taxon>
        <taxon>Dissulfuribacter</taxon>
    </lineage>
</organism>
<accession>A0A7V2WT26</accession>
<comment type="function">
    <text evidence="4">Removes the phosphate from trehalose 6-phosphate to produce free trehalose.</text>
</comment>
<dbReference type="EC" id="3.1.3.12" evidence="4"/>
<comment type="pathway">
    <text evidence="1 4">Glycan biosynthesis; trehalose biosynthesis.</text>
</comment>
<dbReference type="GO" id="GO:0004805">
    <property type="term" value="F:trehalose-phosphatase activity"/>
    <property type="evidence" value="ECO:0007669"/>
    <property type="project" value="UniProtKB-EC"/>
</dbReference>
<dbReference type="Pfam" id="PF02358">
    <property type="entry name" value="Trehalose_PPase"/>
    <property type="match status" value="1"/>
</dbReference>
<gene>
    <name evidence="5" type="primary">otsB</name>
    <name evidence="5" type="ORF">ENJ63_05055</name>
</gene>
<protein>
    <recommendedName>
        <fullName evidence="4">Trehalose 6-phosphate phosphatase</fullName>
        <ecNumber evidence="4">3.1.3.12</ecNumber>
    </recommendedName>
</protein>
<comment type="cofactor">
    <cofactor evidence="4">
        <name>Mg(2+)</name>
        <dbReference type="ChEBI" id="CHEBI:18420"/>
    </cofactor>
</comment>
<proteinExistence type="inferred from homology"/>
<dbReference type="InterPro" id="IPR044651">
    <property type="entry name" value="OTSB-like"/>
</dbReference>
<dbReference type="Proteomes" id="UP000885797">
    <property type="component" value="Unassembled WGS sequence"/>
</dbReference>
<sequence>MKVLKSRKKLDYHIRGLSDPKRDRLIMLDYDGTLAPFVVDRLKAYPYKGIPELLDAIIDSPKNRVVIVSGREAEEVRHLLGIEHKVEIFGAHGSERIMPDGSLKKDALPKEAEECFSEFEKWATQKHLLPHLEHKHGSVAFHVRGLDDEKAETLLHEAEEEMKHIVRGPLLEYKNFDGGIEIRVVGEDKGKVVGTLLDEVDEETLCFYFGDDLTDEDAFKALGDRGLSLLVRET</sequence>
<dbReference type="Gene3D" id="3.40.50.1000">
    <property type="entry name" value="HAD superfamily/HAD-like"/>
    <property type="match status" value="1"/>
</dbReference>
<dbReference type="Gene3D" id="3.30.70.1020">
    <property type="entry name" value="Trehalose-6-phosphate phosphatase related protein, domain 2"/>
    <property type="match status" value="1"/>
</dbReference>
<evidence type="ECO:0000256" key="4">
    <source>
        <dbReference type="RuleBase" id="RU361117"/>
    </source>
</evidence>
<dbReference type="InterPro" id="IPR003337">
    <property type="entry name" value="Trehalose_PPase"/>
</dbReference>
<evidence type="ECO:0000313" key="5">
    <source>
        <dbReference type="EMBL" id="HFC47234.1"/>
    </source>
</evidence>
<dbReference type="NCBIfam" id="TIGR01484">
    <property type="entry name" value="HAD-SF-IIB"/>
    <property type="match status" value="1"/>
</dbReference>
<name>A0A7V2WT26_9BACT</name>
<evidence type="ECO:0000256" key="2">
    <source>
        <dbReference type="ARBA" id="ARBA00008770"/>
    </source>
</evidence>
<dbReference type="InterPro" id="IPR036412">
    <property type="entry name" value="HAD-like_sf"/>
</dbReference>